<dbReference type="AlphaFoldDB" id="A0A2J0UJL9"/>
<reference evidence="3 4" key="1">
    <citation type="submission" date="2018-12" db="EMBL/GenBank/DDBJ databases">
        <authorList>
            <person name="Kartti S."/>
            <person name="Manni A."/>
            <person name="Chemao El Fihri M.W."/>
            <person name="Laamarti M."/>
            <person name="Temsamani L."/>
            <person name="El Jamali J.E."/>
            <person name="Ouadghiri M."/>
            <person name="Ibrahimi A."/>
            <person name="Filati-Maltouf A."/>
        </authorList>
    </citation>
    <scope>NUCLEOTIDE SEQUENCE [LARGE SCALE GENOMIC DNA]</scope>
    <source>
        <strain evidence="3 4">MDMC339</strain>
    </source>
</reference>
<dbReference type="Proteomes" id="UP001225498">
    <property type="component" value="Unassembled WGS sequence"/>
</dbReference>
<gene>
    <name evidence="3" type="ORF">EKL94_13175</name>
    <name evidence="1" type="ORF">QEG23_000156</name>
    <name evidence="2" type="ORF">REH87_002469</name>
</gene>
<protein>
    <recommendedName>
        <fullName evidence="5">Winged helix-turn helix domain-containing protein</fullName>
    </recommendedName>
</protein>
<reference evidence="2" key="3">
    <citation type="submission" date="2023-08" db="EMBL/GenBank/DDBJ databases">
        <authorList>
            <consortium name="Clinical and Environmental Microbiology Branch: Whole genome sequencing antimicrobial resistance pathogens in the healthcare setting"/>
        </authorList>
    </citation>
    <scope>NUCLEOTIDE SEQUENCE</scope>
    <source>
        <strain evidence="2">2023CJ-00293</strain>
    </source>
</reference>
<dbReference type="EMBL" id="RXLZ01000036">
    <property type="protein sequence ID" value="RTQ88267.1"/>
    <property type="molecule type" value="Genomic_DNA"/>
</dbReference>
<reference evidence="1" key="2">
    <citation type="submission" date="2022-07" db="EMBL/GenBank/DDBJ databases">
        <authorList>
            <consortium name="DAFM: The Division of Animal and Food Microbiology"/>
        </authorList>
    </citation>
    <scope>NUCLEOTIDE SEQUENCE</scope>
    <source>
        <strain evidence="1">19MO01SH01-2</strain>
    </source>
</reference>
<accession>A0A2J0UJL9</accession>
<evidence type="ECO:0000313" key="2">
    <source>
        <dbReference type="EMBL" id="EKZ1927448.1"/>
    </source>
</evidence>
<name>A0A2J0UJL9_STEMA</name>
<sequence length="84" mass="9494">MARTGRQRYDHLRAMRFALWARTQNPRQLTPQRISGLLGISLDAARRWRADWFTATSPIHVEGVPDVLRPTQPFVTPAAQGGAQ</sequence>
<evidence type="ECO:0000313" key="4">
    <source>
        <dbReference type="Proteomes" id="UP000271705"/>
    </source>
</evidence>
<evidence type="ECO:0008006" key="5">
    <source>
        <dbReference type="Google" id="ProtNLM"/>
    </source>
</evidence>
<dbReference type="Proteomes" id="UP000271705">
    <property type="component" value="Unassembled WGS sequence"/>
</dbReference>
<dbReference type="EMBL" id="ABLOJW010000001">
    <property type="protein sequence ID" value="EKT4090687.1"/>
    <property type="molecule type" value="Genomic_DNA"/>
</dbReference>
<organism evidence="3 4">
    <name type="scientific">Stenotrophomonas maltophilia</name>
    <name type="common">Pseudomonas maltophilia</name>
    <name type="synonym">Xanthomonas maltophilia</name>
    <dbReference type="NCBI Taxonomy" id="40324"/>
    <lineage>
        <taxon>Bacteria</taxon>
        <taxon>Pseudomonadati</taxon>
        <taxon>Pseudomonadota</taxon>
        <taxon>Gammaproteobacteria</taxon>
        <taxon>Lysobacterales</taxon>
        <taxon>Lysobacteraceae</taxon>
        <taxon>Stenotrophomonas</taxon>
        <taxon>Stenotrophomonas maltophilia group</taxon>
    </lineage>
</organism>
<dbReference type="Proteomes" id="UP001218208">
    <property type="component" value="Unassembled WGS sequence"/>
</dbReference>
<comment type="caution">
    <text evidence="3">The sequence shown here is derived from an EMBL/GenBank/DDBJ whole genome shotgun (WGS) entry which is preliminary data.</text>
</comment>
<dbReference type="EMBL" id="ABLTIR010000052">
    <property type="protein sequence ID" value="EKZ1927448.1"/>
    <property type="molecule type" value="Genomic_DNA"/>
</dbReference>
<evidence type="ECO:0000313" key="1">
    <source>
        <dbReference type="EMBL" id="EKT4090687.1"/>
    </source>
</evidence>
<evidence type="ECO:0000313" key="3">
    <source>
        <dbReference type="EMBL" id="RTQ88267.1"/>
    </source>
</evidence>
<dbReference type="RefSeq" id="WP_049397737.1">
    <property type="nucleotide sequence ID" value="NZ_CAXYHH010000007.1"/>
</dbReference>
<proteinExistence type="predicted"/>